<feature type="compositionally biased region" description="Low complexity" evidence="2">
    <location>
        <begin position="219"/>
        <end position="228"/>
    </location>
</feature>
<feature type="compositionally biased region" description="Low complexity" evidence="2">
    <location>
        <begin position="880"/>
        <end position="894"/>
    </location>
</feature>
<evidence type="ECO:0000313" key="4">
    <source>
        <dbReference type="Proteomes" id="UP000751190"/>
    </source>
</evidence>
<feature type="compositionally biased region" description="Low complexity" evidence="2">
    <location>
        <begin position="1131"/>
        <end position="1141"/>
    </location>
</feature>
<feature type="region of interest" description="Disordered" evidence="2">
    <location>
        <begin position="1261"/>
        <end position="1524"/>
    </location>
</feature>
<feature type="compositionally biased region" description="Pro residues" evidence="2">
    <location>
        <begin position="1375"/>
        <end position="1387"/>
    </location>
</feature>
<feature type="region of interest" description="Disordered" evidence="2">
    <location>
        <begin position="1206"/>
        <end position="1232"/>
    </location>
</feature>
<feature type="compositionally biased region" description="Basic and acidic residues" evidence="2">
    <location>
        <begin position="1095"/>
        <end position="1105"/>
    </location>
</feature>
<feature type="compositionally biased region" description="Low complexity" evidence="2">
    <location>
        <begin position="470"/>
        <end position="490"/>
    </location>
</feature>
<feature type="region of interest" description="Disordered" evidence="2">
    <location>
        <begin position="877"/>
        <end position="896"/>
    </location>
</feature>
<feature type="compositionally biased region" description="Low complexity" evidence="2">
    <location>
        <begin position="1261"/>
        <end position="1285"/>
    </location>
</feature>
<dbReference type="OMA" id="QSRHPCA"/>
<feature type="region of interest" description="Disordered" evidence="2">
    <location>
        <begin position="1092"/>
        <end position="1141"/>
    </location>
</feature>
<feature type="region of interest" description="Disordered" evidence="2">
    <location>
        <begin position="1546"/>
        <end position="1581"/>
    </location>
</feature>
<feature type="region of interest" description="Disordered" evidence="2">
    <location>
        <begin position="1157"/>
        <end position="1193"/>
    </location>
</feature>
<feature type="region of interest" description="Disordered" evidence="2">
    <location>
        <begin position="242"/>
        <end position="264"/>
    </location>
</feature>
<organism evidence="3 4">
    <name type="scientific">Diacronema lutheri</name>
    <name type="common">Unicellular marine alga</name>
    <name type="synonym">Monochrysis lutheri</name>
    <dbReference type="NCBI Taxonomy" id="2081491"/>
    <lineage>
        <taxon>Eukaryota</taxon>
        <taxon>Haptista</taxon>
        <taxon>Haptophyta</taxon>
        <taxon>Pavlovophyceae</taxon>
        <taxon>Pavlovales</taxon>
        <taxon>Pavlovaceae</taxon>
        <taxon>Diacronema</taxon>
    </lineage>
</organism>
<comment type="caution">
    <text evidence="3">The sequence shown here is derived from an EMBL/GenBank/DDBJ whole genome shotgun (WGS) entry which is preliminary data.</text>
</comment>
<name>A0A8J5XYY6_DIALT</name>
<feature type="compositionally biased region" description="Acidic residues" evidence="2">
    <location>
        <begin position="1488"/>
        <end position="1500"/>
    </location>
</feature>
<proteinExistence type="predicted"/>
<feature type="coiled-coil region" evidence="1">
    <location>
        <begin position="312"/>
        <end position="339"/>
    </location>
</feature>
<feature type="coiled-coil region" evidence="1">
    <location>
        <begin position="654"/>
        <end position="738"/>
    </location>
</feature>
<feature type="compositionally biased region" description="Basic and acidic residues" evidence="2">
    <location>
        <begin position="1433"/>
        <end position="1444"/>
    </location>
</feature>
<evidence type="ECO:0000313" key="3">
    <source>
        <dbReference type="EMBL" id="KAG8468070.1"/>
    </source>
</evidence>
<feature type="compositionally biased region" description="Low complexity" evidence="2">
    <location>
        <begin position="184"/>
        <end position="194"/>
    </location>
</feature>
<gene>
    <name evidence="3" type="ORF">KFE25_007122</name>
</gene>
<feature type="region of interest" description="Disordered" evidence="2">
    <location>
        <begin position="399"/>
        <end position="490"/>
    </location>
</feature>
<keyword evidence="1" id="KW-0175">Coiled coil</keyword>
<feature type="compositionally biased region" description="Pro residues" evidence="2">
    <location>
        <begin position="1286"/>
        <end position="1297"/>
    </location>
</feature>
<dbReference type="Proteomes" id="UP000751190">
    <property type="component" value="Unassembled WGS sequence"/>
</dbReference>
<evidence type="ECO:0000256" key="2">
    <source>
        <dbReference type="SAM" id="MobiDB-lite"/>
    </source>
</evidence>
<feature type="compositionally biased region" description="Pro residues" evidence="2">
    <location>
        <begin position="1173"/>
        <end position="1183"/>
    </location>
</feature>
<keyword evidence="4" id="KW-1185">Reference proteome</keyword>
<feature type="region of interest" description="Disordered" evidence="2">
    <location>
        <begin position="182"/>
        <end position="228"/>
    </location>
</feature>
<accession>A0A8J5XYY6</accession>
<dbReference type="EMBL" id="JAGTXO010000005">
    <property type="protein sequence ID" value="KAG8468070.1"/>
    <property type="molecule type" value="Genomic_DNA"/>
</dbReference>
<sequence length="1596" mass="163092">MPTFAATSCFAAAAFWDRAAGAAGADPIAIRAAVRGCIAPLSDIERPRGPSVAHPLWDVRCCADALAPRGGWEPERDAHFQQLLRQAPVELKPSHQSGRWVAPIGGLVQIARAWHTSEASLFNALAHDAASRDAARPRTWRAGARRGGHGLQAALRAPSVHASTLAALDAFFAFEQSAAGGDGAAAEGPAGSAAERARSAVEQPHARAPADVAHDGVSEARGSARGARAAEPAALSRLFASARAAPPPSHPEPSARAAARERKRDGYSKAAGTVLLAAAIAAAVRRGWAARASAATRCAVSQRDEVPARERMERTEQTLADARAQALRAERAAAEAEAMVRRVREGGELPRTADGRARLDAHTLLRAAGAPVARKPSLAGPCTPAARIDVPSVQTDAPAVSATSGVHDGGGAPSVAAAAPAASVTPPRLSAAQHVAESGAAAADSPGEAHMPDEQPQPQPQPQPQRVIDAASAPGASAAASPEPLLADGRGRLGARAGARTAELRIATADAQAAAADAAAARAEAAVSRAHAESDEHARLSARARAQELARQLVEAKHAAAATARELAHARARERSPAAEAEAAARHAALERAAEAHAAQSTALVADVRALTRRAHEAERAATRAEHAEQRALLALAGAQRHHADAAARLCTHMASLRQAHAHATNELNKLRDAAREGERAAAAESAELRRTAADARARHATEIATAEARARAAAAGREQLEAERDGALRQLAGAERRAAVAELAERAREAEVPAGDALARRAAPSAAARAAAARASAHERALAAELRAAECATAEARALAASASYSEACARAELGRRVHEMATQLDLSAAAARRRDAERARALSDAERAHRTARVEASRLQWRVREVEAELRELRRAQHAPSASHGGSPAASSNGRCACARATTEASADSVEAVTRAEAGAAAGARAAAPAGASAAAAAPAPAPAADAARGTPPAPRALAVGAARGTMATPVSPPVGALREIKLPSACDFATARAKECMTPEPVLAGSLPTPSRHSHQRQVWPTVAEQQPTVGPHQPHSPLVHAAARAAEAEATSHGAVAACARGDAAAAAVAAAAAADARATCAACASGADSASEHKRARPEDVPSSAAALANQPRRVLKSALRSTDPSAALSSASGGESADDCALAAALSHDQRTYTHVAPRRAAAAPRRSPPPPPPPVTPARRRMSAPPVTIAHAPLGVGARRADGARAAAAPPVQPRGPSGGDEGTHLAPIEQSAARMARQARRADALPESAAALAAGARARPPAARAAAPASLRIASPHSAPPTGPGPPSGGRPLAAMDRRPVGSVSGLPAVSPLVPPPPPHVQSNRASPRAHVATDITARGTAHTTGAERAPSCGGGGSTHVPQPTQSLPPPPPPPPPPHDGSGARVPSPRAQPSSFSALVHGPLQPLHVLGAGWARRSPRPSPSPRREPLTREPSRRWVGGDVAPPCETVEPSRCTSPLSQARFLQHPEYTGGDHSTERDVDDGEEGNDGDDVLPRGAPEPLSRRERAPSMPCIRDGYEDDMYAHMATVAESIAESPPLPAALLRSSSMPHAVPKPSPGGGEKEKPGPSEAASLAVKKLVSMMTHPLG</sequence>
<reference evidence="3" key="1">
    <citation type="submission" date="2021-05" db="EMBL/GenBank/DDBJ databases">
        <title>The genome of the haptophyte Pavlova lutheri (Diacronema luteri, Pavlovales) - a model for lipid biosynthesis in eukaryotic algae.</title>
        <authorList>
            <person name="Hulatt C.J."/>
            <person name="Posewitz M.C."/>
        </authorList>
    </citation>
    <scope>NUCLEOTIDE SEQUENCE</scope>
    <source>
        <strain evidence="3">NIVA-4/92</strain>
    </source>
</reference>
<evidence type="ECO:0000256" key="1">
    <source>
        <dbReference type="SAM" id="Coils"/>
    </source>
</evidence>
<feature type="compositionally biased region" description="Low complexity" evidence="2">
    <location>
        <begin position="1311"/>
        <end position="1320"/>
    </location>
</feature>
<protein>
    <submittedName>
        <fullName evidence="3">Uncharacterized protein</fullName>
    </submittedName>
</protein>
<feature type="compositionally biased region" description="Low complexity" evidence="2">
    <location>
        <begin position="413"/>
        <end position="424"/>
    </location>
</feature>